<keyword evidence="5" id="KW-1185">Reference proteome</keyword>
<feature type="region of interest" description="Disordered" evidence="2">
    <location>
        <begin position="41"/>
        <end position="75"/>
    </location>
</feature>
<evidence type="ECO:0000256" key="2">
    <source>
        <dbReference type="SAM" id="MobiDB-lite"/>
    </source>
</evidence>
<organism evidence="4 5">
    <name type="scientific">Ruania alkalisoli</name>
    <dbReference type="NCBI Taxonomy" id="2779775"/>
    <lineage>
        <taxon>Bacteria</taxon>
        <taxon>Bacillati</taxon>
        <taxon>Actinomycetota</taxon>
        <taxon>Actinomycetes</taxon>
        <taxon>Micrococcales</taxon>
        <taxon>Ruaniaceae</taxon>
        <taxon>Ruania</taxon>
    </lineage>
</organism>
<dbReference type="InterPro" id="IPR002508">
    <property type="entry name" value="MurNAc-LAA_cat"/>
</dbReference>
<dbReference type="Gene3D" id="3.40.630.40">
    <property type="entry name" value="Zn-dependent exopeptidases"/>
    <property type="match status" value="1"/>
</dbReference>
<name>A0A7M1SRH4_9MICO</name>
<keyword evidence="1" id="KW-0378">Hydrolase</keyword>
<dbReference type="EMBL" id="CP063169">
    <property type="protein sequence ID" value="QOR69193.1"/>
    <property type="molecule type" value="Genomic_DNA"/>
</dbReference>
<dbReference type="Pfam" id="PF01520">
    <property type="entry name" value="Amidase_3"/>
    <property type="match status" value="1"/>
</dbReference>
<dbReference type="AlphaFoldDB" id="A0A7M1SRH4"/>
<evidence type="ECO:0000259" key="3">
    <source>
        <dbReference type="SMART" id="SM00646"/>
    </source>
</evidence>
<dbReference type="Proteomes" id="UP000593758">
    <property type="component" value="Chromosome"/>
</dbReference>
<dbReference type="CDD" id="cd02696">
    <property type="entry name" value="MurNAc-LAA"/>
    <property type="match status" value="1"/>
</dbReference>
<dbReference type="KEGG" id="halt:IM660_10700"/>
<evidence type="ECO:0000313" key="4">
    <source>
        <dbReference type="EMBL" id="QOR69193.1"/>
    </source>
</evidence>
<dbReference type="InterPro" id="IPR050695">
    <property type="entry name" value="N-acetylmuramoyl_amidase_3"/>
</dbReference>
<dbReference type="SUPFAM" id="SSF53187">
    <property type="entry name" value="Zn-dependent exopeptidases"/>
    <property type="match status" value="1"/>
</dbReference>
<dbReference type="SMART" id="SM00646">
    <property type="entry name" value="Ami_3"/>
    <property type="match status" value="1"/>
</dbReference>
<proteinExistence type="predicted"/>
<evidence type="ECO:0000313" key="5">
    <source>
        <dbReference type="Proteomes" id="UP000593758"/>
    </source>
</evidence>
<feature type="compositionally biased region" description="Basic and acidic residues" evidence="2">
    <location>
        <begin position="43"/>
        <end position="64"/>
    </location>
</feature>
<sequence length="250" mass="26190">MAGTFAIAPAAVADHTDSAAGKPVGGGLGERPLVGVRIAIDPGHSDAQPEDRSELTQRVPDGRGGRSACDTVGNATTSGYSEHEFALDVATAMAAELRRQGAIVLLTRSDNEGVGPCVDRRGTFAEDNDVELLLSLHANSSTNPDDAGFYAVVADPPLSDSQAEPSRTLADTMVQALVDGGFTPSEAQPDGVVERDDLATLNFARRPAVLLELGEMRNAEDAARMESEEGRQAYADALVDGVTTWLDARD</sequence>
<dbReference type="GO" id="GO:0030288">
    <property type="term" value="C:outer membrane-bounded periplasmic space"/>
    <property type="evidence" value="ECO:0007669"/>
    <property type="project" value="TreeGrafter"/>
</dbReference>
<dbReference type="GO" id="GO:0008745">
    <property type="term" value="F:N-acetylmuramoyl-L-alanine amidase activity"/>
    <property type="evidence" value="ECO:0007669"/>
    <property type="project" value="InterPro"/>
</dbReference>
<dbReference type="GO" id="GO:0009253">
    <property type="term" value="P:peptidoglycan catabolic process"/>
    <property type="evidence" value="ECO:0007669"/>
    <property type="project" value="InterPro"/>
</dbReference>
<protein>
    <submittedName>
        <fullName evidence="4">N-acetylmuramoyl-L-alanine amidase</fullName>
    </submittedName>
</protein>
<gene>
    <name evidence="4" type="ORF">IM660_10700</name>
</gene>
<dbReference type="PANTHER" id="PTHR30404:SF0">
    <property type="entry name" value="N-ACETYLMURAMOYL-L-ALANINE AMIDASE AMIC"/>
    <property type="match status" value="1"/>
</dbReference>
<dbReference type="RefSeq" id="WP_193495400.1">
    <property type="nucleotide sequence ID" value="NZ_CP063169.1"/>
</dbReference>
<feature type="domain" description="MurNAc-LAA" evidence="3">
    <location>
        <begin position="122"/>
        <end position="243"/>
    </location>
</feature>
<reference evidence="4 5" key="1">
    <citation type="submission" date="2020-10" db="EMBL/GenBank/DDBJ databases">
        <title>Haloactinobacterium sp. RN3S43, a bacterium isolated from saline soil.</title>
        <authorList>
            <person name="Sun J.-Q."/>
        </authorList>
    </citation>
    <scope>NUCLEOTIDE SEQUENCE [LARGE SCALE GENOMIC DNA]</scope>
    <source>
        <strain evidence="4 5">RN3S43</strain>
    </source>
</reference>
<dbReference type="PANTHER" id="PTHR30404">
    <property type="entry name" value="N-ACETYLMURAMOYL-L-ALANINE AMIDASE"/>
    <property type="match status" value="1"/>
</dbReference>
<evidence type="ECO:0000256" key="1">
    <source>
        <dbReference type="ARBA" id="ARBA00022801"/>
    </source>
</evidence>
<accession>A0A7M1SRH4</accession>